<dbReference type="GO" id="GO:0000160">
    <property type="term" value="P:phosphorelay signal transduction system"/>
    <property type="evidence" value="ECO:0007669"/>
    <property type="project" value="InterPro"/>
</dbReference>
<dbReference type="AlphaFoldDB" id="A0A1E3AI21"/>
<accession>A0A1E3AI21</accession>
<dbReference type="EMBL" id="MCGH01000001">
    <property type="protein sequence ID" value="ODM08390.1"/>
    <property type="molecule type" value="Genomic_DNA"/>
</dbReference>
<organism evidence="10 11">
    <name type="scientific">Eisenbergiella tayi</name>
    <dbReference type="NCBI Taxonomy" id="1432052"/>
    <lineage>
        <taxon>Bacteria</taxon>
        <taxon>Bacillati</taxon>
        <taxon>Bacillota</taxon>
        <taxon>Clostridia</taxon>
        <taxon>Lachnospirales</taxon>
        <taxon>Lachnospiraceae</taxon>
        <taxon>Eisenbergiella</taxon>
    </lineage>
</organism>
<dbReference type="GO" id="GO:0003700">
    <property type="term" value="F:DNA-binding transcription factor activity"/>
    <property type="evidence" value="ECO:0007669"/>
    <property type="project" value="InterPro"/>
</dbReference>
<dbReference type="PRINTS" id="PR00032">
    <property type="entry name" value="HTHARAC"/>
</dbReference>
<dbReference type="CDD" id="cd17536">
    <property type="entry name" value="REC_YesN-like"/>
    <property type="match status" value="1"/>
</dbReference>
<feature type="domain" description="HTH araC/xylS-type" evidence="8">
    <location>
        <begin position="402"/>
        <end position="500"/>
    </location>
</feature>
<feature type="compositionally biased region" description="Basic and acidic residues" evidence="7">
    <location>
        <begin position="497"/>
        <end position="510"/>
    </location>
</feature>
<dbReference type="InterPro" id="IPR011006">
    <property type="entry name" value="CheY-like_superfamily"/>
</dbReference>
<dbReference type="InterPro" id="IPR001789">
    <property type="entry name" value="Sig_transdc_resp-reg_receiver"/>
</dbReference>
<sequence length="516" mass="59944">MYTAVIADDEVWIRKWLEQVLSNYDKEIRVAASLDDGLKVKEFLEKEEADILISDIRMPGMTGLELARWLREQGRTTKVMIISGYSDFEYAKEALHWNAVDYILKPIKRDEFTGALKKITELLGEEEKQRYARDHFKIVVERCYRDCLMFQEDSALQKLMETLERNGLGDSPYYVALLQKEGESYETVMDIFKKYHFPEQAVYLVSWNEASWYAFILEKGGAGTRAAAMHLANDWQEERMLFAMTGRYESTGDVWKAMDCLTEKLMEQAADRVKAETAGNNTVIGKNMEQLCGRIVFYLRSLDREKVRTEIKKFYAGFREGAVEAKYLYAYHLMLAGEMMKLVIADGGVPADRLITDGAQLSVMARGYFHVSSLEEKTISYAEKLLDFLEEKKRMEGSNVVDNVKEYMENNYEKELSLTYISEMFHINTSYFSKKFKEETGRNFIEYLTEIRLREAKRLLASTGLTIAQVGEHTGYREPKYFSRIFMKYTGMTPSSYREEKGINSNETKKNQVRNL</sequence>
<dbReference type="RefSeq" id="WP_069150829.1">
    <property type="nucleotide sequence ID" value="NZ_MCGH01000001.1"/>
</dbReference>
<evidence type="ECO:0000256" key="6">
    <source>
        <dbReference type="PROSITE-ProRule" id="PRU00169"/>
    </source>
</evidence>
<keyword evidence="6" id="KW-0597">Phosphoprotein</keyword>
<gene>
    <name evidence="10" type="primary">btr_2</name>
    <name evidence="10" type="ORF">BEI61_00019</name>
</gene>
<feature type="region of interest" description="Disordered" evidence="7">
    <location>
        <begin position="496"/>
        <end position="516"/>
    </location>
</feature>
<comment type="function">
    <text evidence="5">May play the central regulatory role in sporulation. It may be an element of the effector pathway responsible for the activation of sporulation genes in response to nutritional stress. Spo0A may act in concert with spo0H (a sigma factor) to control the expression of some genes that are critical to the sporulation process.</text>
</comment>
<dbReference type="SUPFAM" id="SSF52172">
    <property type="entry name" value="CheY-like"/>
    <property type="match status" value="1"/>
</dbReference>
<dbReference type="InterPro" id="IPR018060">
    <property type="entry name" value="HTH_AraC"/>
</dbReference>
<dbReference type="Gene3D" id="1.10.10.60">
    <property type="entry name" value="Homeodomain-like"/>
    <property type="match status" value="2"/>
</dbReference>
<dbReference type="PANTHER" id="PTHR43280">
    <property type="entry name" value="ARAC-FAMILY TRANSCRIPTIONAL REGULATOR"/>
    <property type="match status" value="1"/>
</dbReference>
<dbReference type="SMART" id="SM00448">
    <property type="entry name" value="REC"/>
    <property type="match status" value="1"/>
</dbReference>
<dbReference type="InterPro" id="IPR009057">
    <property type="entry name" value="Homeodomain-like_sf"/>
</dbReference>
<evidence type="ECO:0000313" key="10">
    <source>
        <dbReference type="EMBL" id="ODM08390.1"/>
    </source>
</evidence>
<evidence type="ECO:0000256" key="5">
    <source>
        <dbReference type="ARBA" id="ARBA00024867"/>
    </source>
</evidence>
<dbReference type="PROSITE" id="PS50110">
    <property type="entry name" value="RESPONSE_REGULATORY"/>
    <property type="match status" value="1"/>
</dbReference>
<evidence type="ECO:0000256" key="2">
    <source>
        <dbReference type="ARBA" id="ARBA00023015"/>
    </source>
</evidence>
<dbReference type="Proteomes" id="UP000094067">
    <property type="component" value="Unassembled WGS sequence"/>
</dbReference>
<dbReference type="Gene3D" id="3.40.50.2300">
    <property type="match status" value="1"/>
</dbReference>
<name>A0A1E3AI21_9FIRM</name>
<evidence type="ECO:0000259" key="9">
    <source>
        <dbReference type="PROSITE" id="PS50110"/>
    </source>
</evidence>
<dbReference type="InterPro" id="IPR020449">
    <property type="entry name" value="Tscrpt_reg_AraC-type_HTH"/>
</dbReference>
<evidence type="ECO:0000256" key="1">
    <source>
        <dbReference type="ARBA" id="ARBA00018672"/>
    </source>
</evidence>
<evidence type="ECO:0000256" key="4">
    <source>
        <dbReference type="ARBA" id="ARBA00023163"/>
    </source>
</evidence>
<comment type="caution">
    <text evidence="10">The sequence shown here is derived from an EMBL/GenBank/DDBJ whole genome shotgun (WGS) entry which is preliminary data.</text>
</comment>
<evidence type="ECO:0000313" key="11">
    <source>
        <dbReference type="Proteomes" id="UP000094067"/>
    </source>
</evidence>
<dbReference type="SUPFAM" id="SSF46689">
    <property type="entry name" value="Homeodomain-like"/>
    <property type="match status" value="2"/>
</dbReference>
<keyword evidence="2" id="KW-0805">Transcription regulation</keyword>
<evidence type="ECO:0000256" key="7">
    <source>
        <dbReference type="SAM" id="MobiDB-lite"/>
    </source>
</evidence>
<feature type="domain" description="Response regulatory" evidence="9">
    <location>
        <begin position="3"/>
        <end position="120"/>
    </location>
</feature>
<evidence type="ECO:0000256" key="3">
    <source>
        <dbReference type="ARBA" id="ARBA00023125"/>
    </source>
</evidence>
<keyword evidence="4" id="KW-0804">Transcription</keyword>
<reference evidence="10 11" key="1">
    <citation type="submission" date="2016-07" db="EMBL/GenBank/DDBJ databases">
        <title>Characterization of isolates of Eisenbergiella tayi derived from blood cultures, using whole genome sequencing.</title>
        <authorList>
            <person name="Burdz T."/>
            <person name="Wiebe D."/>
            <person name="Huynh C."/>
            <person name="Bernard K."/>
        </authorList>
    </citation>
    <scope>NUCLEOTIDE SEQUENCE [LARGE SCALE GENOMIC DNA]</scope>
    <source>
        <strain evidence="10 11">NML 110608</strain>
    </source>
</reference>
<dbReference type="Pfam" id="PF00072">
    <property type="entry name" value="Response_reg"/>
    <property type="match status" value="1"/>
</dbReference>
<feature type="modified residue" description="4-aspartylphosphate" evidence="6">
    <location>
        <position position="55"/>
    </location>
</feature>
<protein>
    <recommendedName>
        <fullName evidence="1">Stage 0 sporulation protein A homolog</fullName>
    </recommendedName>
</protein>
<proteinExistence type="predicted"/>
<dbReference type="PANTHER" id="PTHR43280:SF28">
    <property type="entry name" value="HTH-TYPE TRANSCRIPTIONAL ACTIVATOR RHAS"/>
    <property type="match status" value="1"/>
</dbReference>
<keyword evidence="3" id="KW-0238">DNA-binding</keyword>
<dbReference type="PATRIC" id="fig|1432052.4.peg.16"/>
<dbReference type="PROSITE" id="PS01124">
    <property type="entry name" value="HTH_ARAC_FAMILY_2"/>
    <property type="match status" value="1"/>
</dbReference>
<dbReference type="GO" id="GO:0043565">
    <property type="term" value="F:sequence-specific DNA binding"/>
    <property type="evidence" value="ECO:0007669"/>
    <property type="project" value="InterPro"/>
</dbReference>
<dbReference type="Pfam" id="PF12833">
    <property type="entry name" value="HTH_18"/>
    <property type="match status" value="1"/>
</dbReference>
<dbReference type="SMART" id="SM00342">
    <property type="entry name" value="HTH_ARAC"/>
    <property type="match status" value="1"/>
</dbReference>
<evidence type="ECO:0000259" key="8">
    <source>
        <dbReference type="PROSITE" id="PS01124"/>
    </source>
</evidence>